<evidence type="ECO:0000256" key="3">
    <source>
        <dbReference type="ARBA" id="ARBA00022801"/>
    </source>
</evidence>
<dbReference type="InterPro" id="IPR047272">
    <property type="entry name" value="S49_SppA_C"/>
</dbReference>
<keyword evidence="3" id="KW-0378">Hydrolase</keyword>
<name>A0ABV6QC84_9FLAO</name>
<dbReference type="PANTHER" id="PTHR42987:SF4">
    <property type="entry name" value="PROTEASE SOHB-RELATED"/>
    <property type="match status" value="1"/>
</dbReference>
<comment type="similarity">
    <text evidence="1">Belongs to the peptidase S49 family.</text>
</comment>
<dbReference type="InterPro" id="IPR029045">
    <property type="entry name" value="ClpP/crotonase-like_dom_sf"/>
</dbReference>
<reference evidence="6 7" key="1">
    <citation type="submission" date="2024-09" db="EMBL/GenBank/DDBJ databases">
        <authorList>
            <person name="Sun Q."/>
            <person name="Mori K."/>
        </authorList>
    </citation>
    <scope>NUCLEOTIDE SEQUENCE [LARGE SCALE GENOMIC DNA]</scope>
    <source>
        <strain evidence="6 7">NCAIM B.02481</strain>
    </source>
</reference>
<evidence type="ECO:0000313" key="6">
    <source>
        <dbReference type="EMBL" id="MFC0605903.1"/>
    </source>
</evidence>
<dbReference type="SUPFAM" id="SSF52096">
    <property type="entry name" value="ClpP/crotonase"/>
    <property type="match status" value="1"/>
</dbReference>
<gene>
    <name evidence="6" type="ORF">ACFFGA_15180</name>
</gene>
<keyword evidence="2" id="KW-0645">Protease</keyword>
<dbReference type="Proteomes" id="UP001589832">
    <property type="component" value="Unassembled WGS sequence"/>
</dbReference>
<organism evidence="6 7">
    <name type="scientific">Winogradskyella pulchriflava</name>
    <dbReference type="NCBI Taxonomy" id="1110688"/>
    <lineage>
        <taxon>Bacteria</taxon>
        <taxon>Pseudomonadati</taxon>
        <taxon>Bacteroidota</taxon>
        <taxon>Flavobacteriia</taxon>
        <taxon>Flavobacteriales</taxon>
        <taxon>Flavobacteriaceae</taxon>
        <taxon>Winogradskyella</taxon>
    </lineage>
</organism>
<evidence type="ECO:0000313" key="7">
    <source>
        <dbReference type="Proteomes" id="UP001589832"/>
    </source>
</evidence>
<protein>
    <submittedName>
        <fullName evidence="6">S49 family peptidase</fullName>
    </submittedName>
</protein>
<comment type="caution">
    <text evidence="6">The sequence shown here is derived from an EMBL/GenBank/DDBJ whole genome shotgun (WGS) entry which is preliminary data.</text>
</comment>
<keyword evidence="7" id="KW-1185">Reference proteome</keyword>
<dbReference type="CDD" id="cd07023">
    <property type="entry name" value="S49_Sppa_N_C"/>
    <property type="match status" value="1"/>
</dbReference>
<keyword evidence="4" id="KW-0720">Serine protease</keyword>
<dbReference type="RefSeq" id="WP_386065320.1">
    <property type="nucleotide sequence ID" value="NZ_JBHLTQ010000018.1"/>
</dbReference>
<dbReference type="InterPro" id="IPR002142">
    <property type="entry name" value="Peptidase_S49"/>
</dbReference>
<evidence type="ECO:0000256" key="1">
    <source>
        <dbReference type="ARBA" id="ARBA00008683"/>
    </source>
</evidence>
<dbReference type="Pfam" id="PF01343">
    <property type="entry name" value="Peptidase_S49"/>
    <property type="match status" value="1"/>
</dbReference>
<accession>A0ABV6QC84</accession>
<sequence length="290" mass="31905">MIFSKTASEIKRGIWFMEPRIALSYADVVSNILSKTKTEIDPRPEAITIKQALAPNGAKIGYDEEIPEGSIGVVAIHGPMLKYGDWCSYGADELVGFAEEFEAHDNIIGQIWLMDSGGGSVAAIAPYLDFLNKTNKPVVALCDLCASASYYVASATDYIMAENNISAMFGSIGVMIQFADYKKYYEKEGIALHEIYADQSKDKNLDFRKALENDYEPMKTEMLNPLAIQFQEHVKASRNLTDANAVLSGKMFYAEKALQLGLIDGIGNMSAAINKVKFLASARSLISNNY</sequence>
<dbReference type="EMBL" id="JBHLTQ010000018">
    <property type="protein sequence ID" value="MFC0605903.1"/>
    <property type="molecule type" value="Genomic_DNA"/>
</dbReference>
<feature type="domain" description="Peptidase S49" evidence="5">
    <location>
        <begin position="132"/>
        <end position="280"/>
    </location>
</feature>
<dbReference type="PANTHER" id="PTHR42987">
    <property type="entry name" value="PEPTIDASE S49"/>
    <property type="match status" value="1"/>
</dbReference>
<proteinExistence type="inferred from homology"/>
<evidence type="ECO:0000259" key="5">
    <source>
        <dbReference type="Pfam" id="PF01343"/>
    </source>
</evidence>
<evidence type="ECO:0000256" key="2">
    <source>
        <dbReference type="ARBA" id="ARBA00022670"/>
    </source>
</evidence>
<dbReference type="Gene3D" id="3.90.226.10">
    <property type="entry name" value="2-enoyl-CoA Hydratase, Chain A, domain 1"/>
    <property type="match status" value="1"/>
</dbReference>
<evidence type="ECO:0000256" key="4">
    <source>
        <dbReference type="ARBA" id="ARBA00022825"/>
    </source>
</evidence>